<evidence type="ECO:0000313" key="1">
    <source>
        <dbReference type="EMBL" id="SMF61115.1"/>
    </source>
</evidence>
<reference evidence="2" key="1">
    <citation type="submission" date="2017-04" db="EMBL/GenBank/DDBJ databases">
        <authorList>
            <person name="Varghese N."/>
            <person name="Submissions S."/>
        </authorList>
    </citation>
    <scope>NUCLEOTIDE SEQUENCE [LARGE SCALE GENOMIC DNA]</scope>
    <source>
        <strain evidence="2">Dd16</strain>
    </source>
</reference>
<gene>
    <name evidence="1" type="ORF">SAMN06295910_0129</name>
</gene>
<sequence>MRVASPWRNVRTSLRPPRLHGSFKSRSRSIDCALKFCFFSFLSCLERTYLAIDLGSLSSEPGKVRLVRCPGNGQRRFGSVERCAAGARLWLGWLGRRLCFAVGLLCSWRALGRSTRLGKGRDMLCQSAADAPYHLPGIGERFRHECWIVHPIRDAGCEKIAVRAPRLERGLLAWRGDEGVMKADRRAEDLQLLGRRHAILLDDAGRLPRSWPVCRLTLSPGKLAGHAVFAHAAHGVARPRNPALKSKEYPLR</sequence>
<organism evidence="1 2">
    <name type="scientific">Allosphingosinicella indica</name>
    <dbReference type="NCBI Taxonomy" id="941907"/>
    <lineage>
        <taxon>Bacteria</taxon>
        <taxon>Pseudomonadati</taxon>
        <taxon>Pseudomonadota</taxon>
        <taxon>Alphaproteobacteria</taxon>
        <taxon>Sphingomonadales</taxon>
        <taxon>Sphingomonadaceae</taxon>
        <taxon>Allosphingosinicella</taxon>
    </lineage>
</organism>
<name>A0A1X7FZH5_9SPHN</name>
<dbReference type="Proteomes" id="UP000192934">
    <property type="component" value="Chromosome I"/>
</dbReference>
<keyword evidence="2" id="KW-1185">Reference proteome</keyword>
<evidence type="ECO:0000313" key="2">
    <source>
        <dbReference type="Proteomes" id="UP000192934"/>
    </source>
</evidence>
<dbReference type="AlphaFoldDB" id="A0A1X7FZH5"/>
<accession>A0A1X7FZH5</accession>
<dbReference type="EMBL" id="LT840185">
    <property type="protein sequence ID" value="SMF61115.1"/>
    <property type="molecule type" value="Genomic_DNA"/>
</dbReference>
<proteinExistence type="predicted"/>
<protein>
    <submittedName>
        <fullName evidence="1">Uncharacterized protein</fullName>
    </submittedName>
</protein>